<comment type="caution">
    <text evidence="13">The sequence shown here is derived from an EMBL/GenBank/DDBJ whole genome shotgun (WGS) entry which is preliminary data.</text>
</comment>
<dbReference type="InterPro" id="IPR004821">
    <property type="entry name" value="Cyt_trans-like"/>
</dbReference>
<dbReference type="GO" id="GO:0006646">
    <property type="term" value="P:phosphatidylethanolamine biosynthetic process"/>
    <property type="evidence" value="ECO:0007669"/>
    <property type="project" value="InterPro"/>
</dbReference>
<evidence type="ECO:0000256" key="8">
    <source>
        <dbReference type="ARBA" id="ARBA00023264"/>
    </source>
</evidence>
<keyword evidence="7" id="KW-0594">Phospholipid biosynthesis</keyword>
<keyword evidence="8" id="KW-1208">Phospholipid metabolism</keyword>
<comment type="similarity">
    <text evidence="2">Belongs to the cytidylyltransferase family.</text>
</comment>
<dbReference type="SUPFAM" id="SSF52374">
    <property type="entry name" value="Nucleotidylyl transferase"/>
    <property type="match status" value="2"/>
</dbReference>
<gene>
    <name evidence="13" type="ORF">DAPK24_015230</name>
</gene>
<dbReference type="EC" id="2.7.7.14" evidence="10"/>
<accession>A0AAV5R166</accession>
<evidence type="ECO:0000313" key="13">
    <source>
        <dbReference type="EMBL" id="GMM44948.1"/>
    </source>
</evidence>
<evidence type="ECO:0000256" key="7">
    <source>
        <dbReference type="ARBA" id="ARBA00023209"/>
    </source>
</evidence>
<dbReference type="InterPro" id="IPR014729">
    <property type="entry name" value="Rossmann-like_a/b/a_fold"/>
</dbReference>
<dbReference type="GO" id="GO:0004306">
    <property type="term" value="F:ethanolamine-phosphate cytidylyltransferase activity"/>
    <property type="evidence" value="ECO:0007669"/>
    <property type="project" value="UniProtKB-EC"/>
</dbReference>
<dbReference type="InterPro" id="IPR044608">
    <property type="entry name" value="Ect1/PCYT2"/>
</dbReference>
<keyword evidence="6" id="KW-0443">Lipid metabolism</keyword>
<evidence type="ECO:0000256" key="5">
    <source>
        <dbReference type="ARBA" id="ARBA00022695"/>
    </source>
</evidence>
<evidence type="ECO:0000256" key="1">
    <source>
        <dbReference type="ARBA" id="ARBA00005189"/>
    </source>
</evidence>
<dbReference type="AlphaFoldDB" id="A0AAV5R166"/>
<comment type="pathway">
    <text evidence="1">Lipid metabolism.</text>
</comment>
<evidence type="ECO:0000256" key="10">
    <source>
        <dbReference type="ARBA" id="ARBA00024221"/>
    </source>
</evidence>
<dbReference type="Pfam" id="PF01467">
    <property type="entry name" value="CTP_transf_like"/>
    <property type="match status" value="1"/>
</dbReference>
<keyword evidence="5 13" id="KW-0548">Nucleotidyltransferase</keyword>
<evidence type="ECO:0000256" key="2">
    <source>
        <dbReference type="ARBA" id="ARBA00010101"/>
    </source>
</evidence>
<name>A0AAV5R166_PICKL</name>
<evidence type="ECO:0000256" key="11">
    <source>
        <dbReference type="ARBA" id="ARBA00031473"/>
    </source>
</evidence>
<dbReference type="NCBIfam" id="TIGR00125">
    <property type="entry name" value="cyt_tran_rel"/>
    <property type="match status" value="1"/>
</dbReference>
<sequence length="316" mass="35712">MRIWIDGCFDFAHHGHAGAMLQARMEGDELIVGVHNDEDILINKGPPVMKLNERVIAVEGCRWCTLVVPNAPYVTDYHVMDEYGCKYVVHGDDITTDKDGNDCYAEVKNMGRFIVVKRTPNISTTDLVGRMLNRGNNDHYLKEGWEKNSLKQFEMYSKGEDAKSIGAWVFNNDGEVLVKGKGMNEKAIFINGSWDLFHPGHILLLKELREKYVDNEFDIIVGIESDNDGSGYVMNNLERSLCVLQSKYINGIIVNSVKGEDDLKKFYKQVLTVEGPIEADTTGRDSIIARVLENRQAFEERQARKNGKAQIEASMV</sequence>
<evidence type="ECO:0000259" key="12">
    <source>
        <dbReference type="Pfam" id="PF01467"/>
    </source>
</evidence>
<evidence type="ECO:0000313" key="14">
    <source>
        <dbReference type="Proteomes" id="UP001378960"/>
    </source>
</evidence>
<dbReference type="GO" id="GO:0005737">
    <property type="term" value="C:cytoplasm"/>
    <property type="evidence" value="ECO:0007669"/>
    <property type="project" value="TreeGrafter"/>
</dbReference>
<evidence type="ECO:0000256" key="9">
    <source>
        <dbReference type="ARBA" id="ARBA00024191"/>
    </source>
</evidence>
<reference evidence="13 14" key="1">
    <citation type="journal article" date="2023" name="Elife">
        <title>Identification of key yeast species and microbe-microbe interactions impacting larval growth of Drosophila in the wild.</title>
        <authorList>
            <person name="Mure A."/>
            <person name="Sugiura Y."/>
            <person name="Maeda R."/>
            <person name="Honda K."/>
            <person name="Sakurai N."/>
            <person name="Takahashi Y."/>
            <person name="Watada M."/>
            <person name="Katoh T."/>
            <person name="Gotoh A."/>
            <person name="Gotoh Y."/>
            <person name="Taniguchi I."/>
            <person name="Nakamura K."/>
            <person name="Hayashi T."/>
            <person name="Katayama T."/>
            <person name="Uemura T."/>
            <person name="Hattori Y."/>
        </authorList>
    </citation>
    <scope>NUCLEOTIDE SEQUENCE [LARGE SCALE GENOMIC DNA]</scope>
    <source>
        <strain evidence="13 14">PK-24</strain>
    </source>
</reference>
<keyword evidence="4" id="KW-0808">Transferase</keyword>
<dbReference type="InterPro" id="IPR041723">
    <property type="entry name" value="CCT"/>
</dbReference>
<proteinExistence type="inferred from homology"/>
<evidence type="ECO:0000256" key="3">
    <source>
        <dbReference type="ARBA" id="ARBA00022516"/>
    </source>
</evidence>
<keyword evidence="14" id="KW-1185">Reference proteome</keyword>
<dbReference type="CDD" id="cd02174">
    <property type="entry name" value="CCT"/>
    <property type="match status" value="1"/>
</dbReference>
<protein>
    <recommendedName>
        <fullName evidence="10">ethanolamine-phosphate cytidylyltransferase</fullName>
        <ecNumber evidence="10">2.7.7.14</ecNumber>
    </recommendedName>
    <alternativeName>
        <fullName evidence="11">CTP:phosphoethanolamine cytidylyltransferase</fullName>
    </alternativeName>
</protein>
<organism evidence="13 14">
    <name type="scientific">Pichia kluyveri</name>
    <name type="common">Yeast</name>
    <dbReference type="NCBI Taxonomy" id="36015"/>
    <lineage>
        <taxon>Eukaryota</taxon>
        <taxon>Fungi</taxon>
        <taxon>Dikarya</taxon>
        <taxon>Ascomycota</taxon>
        <taxon>Saccharomycotina</taxon>
        <taxon>Pichiomycetes</taxon>
        <taxon>Pichiales</taxon>
        <taxon>Pichiaceae</taxon>
        <taxon>Pichia</taxon>
    </lineage>
</organism>
<dbReference type="PANTHER" id="PTHR45780">
    <property type="entry name" value="ETHANOLAMINE-PHOSPHATE CYTIDYLYLTRANSFERASE"/>
    <property type="match status" value="1"/>
</dbReference>
<keyword evidence="3" id="KW-0444">Lipid biosynthesis</keyword>
<comment type="pathway">
    <text evidence="9">Phospholipid metabolism; phosphatidylethanolamine biosynthesis; phosphatidylethanolamine from ethanolamine: step 2/3.</text>
</comment>
<dbReference type="EMBL" id="BTGB01000001">
    <property type="protein sequence ID" value="GMM44948.1"/>
    <property type="molecule type" value="Genomic_DNA"/>
</dbReference>
<dbReference type="Proteomes" id="UP001378960">
    <property type="component" value="Unassembled WGS sequence"/>
</dbReference>
<dbReference type="Gene3D" id="3.40.50.620">
    <property type="entry name" value="HUPs"/>
    <property type="match status" value="2"/>
</dbReference>
<feature type="domain" description="Cytidyltransferase-like" evidence="12">
    <location>
        <begin position="5"/>
        <end position="128"/>
    </location>
</feature>
<dbReference type="PANTHER" id="PTHR45780:SF2">
    <property type="entry name" value="ETHANOLAMINE-PHOSPHATE CYTIDYLYLTRANSFERASE"/>
    <property type="match status" value="1"/>
</dbReference>
<evidence type="ECO:0000256" key="6">
    <source>
        <dbReference type="ARBA" id="ARBA00023098"/>
    </source>
</evidence>
<evidence type="ECO:0000256" key="4">
    <source>
        <dbReference type="ARBA" id="ARBA00022679"/>
    </source>
</evidence>